<proteinExistence type="predicted"/>
<evidence type="ECO:0000256" key="1">
    <source>
        <dbReference type="ARBA" id="ARBA00002523"/>
    </source>
</evidence>
<feature type="region of interest" description="Disordered" evidence="9">
    <location>
        <begin position="338"/>
        <end position="368"/>
    </location>
</feature>
<accession>A0A1J0R8D0</accession>
<keyword evidence="8" id="KW-0449">Lipoprotein</keyword>
<evidence type="ECO:0000256" key="6">
    <source>
        <dbReference type="ARBA" id="ARBA00023136"/>
    </source>
</evidence>
<dbReference type="AlphaFoldDB" id="A0A1J0R8D0"/>
<comment type="function">
    <text evidence="1">VSG forms a coat on the surface of the parasite. The trypanosome evades the immune response of the host by expressing a series of antigenically distinct VSGs from an estimated 1000 VSG genes.</text>
</comment>
<dbReference type="InterPro" id="IPR025932">
    <property type="entry name" value="Trypano_VSG_B_N_dom"/>
</dbReference>
<keyword evidence="4" id="KW-0336">GPI-anchor</keyword>
<evidence type="ECO:0000256" key="9">
    <source>
        <dbReference type="SAM" id="MobiDB-lite"/>
    </source>
</evidence>
<dbReference type="GO" id="GO:0098552">
    <property type="term" value="C:side of membrane"/>
    <property type="evidence" value="ECO:0007669"/>
    <property type="project" value="UniProtKB-KW"/>
</dbReference>
<dbReference type="VEuPathDB" id="TriTrypDB:Tb09.v4.0073"/>
<dbReference type="VEuPathDB" id="TriTrypDB:Tb427_000313500"/>
<evidence type="ECO:0000256" key="4">
    <source>
        <dbReference type="ARBA" id="ARBA00022622"/>
    </source>
</evidence>
<evidence type="ECO:0000313" key="11">
    <source>
        <dbReference type="EMBL" id="APD74135.1"/>
    </source>
</evidence>
<feature type="domain" description="Trypanosome variant surface glycoprotein B-type N-terminal" evidence="10">
    <location>
        <begin position="4"/>
        <end position="265"/>
    </location>
</feature>
<evidence type="ECO:0000256" key="7">
    <source>
        <dbReference type="ARBA" id="ARBA00023180"/>
    </source>
</evidence>
<keyword evidence="5" id="KW-0732">Signal</keyword>
<dbReference type="GO" id="GO:0005886">
    <property type="term" value="C:plasma membrane"/>
    <property type="evidence" value="ECO:0007669"/>
    <property type="project" value="UniProtKB-SubCell"/>
</dbReference>
<dbReference type="Pfam" id="PF13206">
    <property type="entry name" value="VSG_B"/>
    <property type="match status" value="1"/>
</dbReference>
<evidence type="ECO:0000256" key="2">
    <source>
        <dbReference type="ARBA" id="ARBA00004609"/>
    </source>
</evidence>
<evidence type="ECO:0000256" key="3">
    <source>
        <dbReference type="ARBA" id="ARBA00022475"/>
    </source>
</evidence>
<keyword evidence="3" id="KW-1003">Cell membrane</keyword>
<comment type="subcellular location">
    <subcellularLocation>
        <location evidence="2">Cell membrane</location>
        <topology evidence="2">Lipid-anchor</topology>
        <topology evidence="2">GPI-anchor</topology>
    </subcellularLocation>
</comment>
<evidence type="ECO:0000256" key="5">
    <source>
        <dbReference type="ARBA" id="ARBA00022729"/>
    </source>
</evidence>
<feature type="compositionally biased region" description="Basic and acidic residues" evidence="9">
    <location>
        <begin position="338"/>
        <end position="348"/>
    </location>
</feature>
<keyword evidence="6" id="KW-0472">Membrane</keyword>
<evidence type="ECO:0000259" key="10">
    <source>
        <dbReference type="Pfam" id="PF13206"/>
    </source>
</evidence>
<sequence length="388" mass="42245">MFQDDEWKQKWNIWAEAELYLETEKNAEKLKALYGIKTATPQQLNTIRHEINKLADTAFKIYTAAAAATAAKPKADVELARQLAEAIYGEGKSAADNLDQNALTGASSGNYAAVCADASDNKGAKKLATTVLCACRILDSASTKVPCGASDKSDPTWQSNDIPQQAMWQNIRDRCLPRLHKSVTAAEIRVAIQAATDTTHIKGTSAYIGDNPSDNFKGDSNGACLKITGGANNNKLVQEKVPWLGAIANLATAVKARSAYDKAVGDATMTLTKLNKMAMVLTKQAHFMLVTTNAAPHKHPVKQTSLEEQRCIQYSTNTTCTENNCKWTGTAKSNGDFCKPKEEDRRTNAAEMQKQIPKEKSAPIRKNKKNANLRIVNGRATLAKIPVF</sequence>
<reference evidence="11" key="1">
    <citation type="submission" date="2016-08" db="EMBL/GenBank/DDBJ databases">
        <title>VSG repertoire of Trypanosoma brucei EATRO 1125.</title>
        <authorList>
            <person name="Cross G.A."/>
        </authorList>
    </citation>
    <scope>NUCLEOTIDE SEQUENCE</scope>
    <source>
        <strain evidence="11">EATRO 1125</strain>
    </source>
</reference>
<protein>
    <submittedName>
        <fullName evidence="11">Variant surface glycoprotein 1125.2673</fullName>
    </submittedName>
</protein>
<evidence type="ECO:0000256" key="8">
    <source>
        <dbReference type="ARBA" id="ARBA00023288"/>
    </source>
</evidence>
<keyword evidence="7" id="KW-0325">Glycoprotein</keyword>
<name>A0A1J0R8D0_9TRYP</name>
<dbReference type="EMBL" id="KX700179">
    <property type="protein sequence ID" value="APD74135.1"/>
    <property type="molecule type" value="Genomic_DNA"/>
</dbReference>
<organism evidence="11">
    <name type="scientific">Trypanosoma brucei</name>
    <dbReference type="NCBI Taxonomy" id="5691"/>
    <lineage>
        <taxon>Eukaryota</taxon>
        <taxon>Discoba</taxon>
        <taxon>Euglenozoa</taxon>
        <taxon>Kinetoplastea</taxon>
        <taxon>Metakinetoplastina</taxon>
        <taxon>Trypanosomatida</taxon>
        <taxon>Trypanosomatidae</taxon>
        <taxon>Trypanosoma</taxon>
    </lineage>
</organism>